<reference evidence="1 2" key="1">
    <citation type="submission" date="2020-09" db="EMBL/GenBank/DDBJ databases">
        <title>De no assembly of potato wild relative species, Solanum commersonii.</title>
        <authorList>
            <person name="Cho K."/>
        </authorList>
    </citation>
    <scope>NUCLEOTIDE SEQUENCE [LARGE SCALE GENOMIC DNA]</scope>
    <source>
        <strain evidence="1">LZ3.2</strain>
        <tissue evidence="1">Leaf</tissue>
    </source>
</reference>
<dbReference type="AlphaFoldDB" id="A0A9J5ZEY0"/>
<dbReference type="Proteomes" id="UP000824120">
    <property type="component" value="Chromosome 4"/>
</dbReference>
<comment type="caution">
    <text evidence="1">The sequence shown here is derived from an EMBL/GenBank/DDBJ whole genome shotgun (WGS) entry which is preliminary data.</text>
</comment>
<name>A0A9J5ZEY0_SOLCO</name>
<dbReference type="EMBL" id="JACXVP010000004">
    <property type="protein sequence ID" value="KAG5610084.1"/>
    <property type="molecule type" value="Genomic_DNA"/>
</dbReference>
<gene>
    <name evidence="1" type="ORF">H5410_021365</name>
</gene>
<accession>A0A9J5ZEY0</accession>
<keyword evidence="2" id="KW-1185">Reference proteome</keyword>
<evidence type="ECO:0000313" key="2">
    <source>
        <dbReference type="Proteomes" id="UP000824120"/>
    </source>
</evidence>
<sequence length="46" mass="5540">MMQTWPHRAESHMLMTPLFWPLQQTLRLHRLRSLVRPLAPPKPLLL</sequence>
<protein>
    <submittedName>
        <fullName evidence="1">Uncharacterized protein</fullName>
    </submittedName>
</protein>
<proteinExistence type="predicted"/>
<organism evidence="1 2">
    <name type="scientific">Solanum commersonii</name>
    <name type="common">Commerson's wild potato</name>
    <name type="synonym">Commerson's nightshade</name>
    <dbReference type="NCBI Taxonomy" id="4109"/>
    <lineage>
        <taxon>Eukaryota</taxon>
        <taxon>Viridiplantae</taxon>
        <taxon>Streptophyta</taxon>
        <taxon>Embryophyta</taxon>
        <taxon>Tracheophyta</taxon>
        <taxon>Spermatophyta</taxon>
        <taxon>Magnoliopsida</taxon>
        <taxon>eudicotyledons</taxon>
        <taxon>Gunneridae</taxon>
        <taxon>Pentapetalae</taxon>
        <taxon>asterids</taxon>
        <taxon>lamiids</taxon>
        <taxon>Solanales</taxon>
        <taxon>Solanaceae</taxon>
        <taxon>Solanoideae</taxon>
        <taxon>Solaneae</taxon>
        <taxon>Solanum</taxon>
    </lineage>
</organism>
<evidence type="ECO:0000313" key="1">
    <source>
        <dbReference type="EMBL" id="KAG5610084.1"/>
    </source>
</evidence>